<keyword evidence="4 12" id="KW-0645">Protease</keyword>
<feature type="domain" description="Aminopeptidase N-like N-terminal" evidence="15">
    <location>
        <begin position="89"/>
        <end position="266"/>
    </location>
</feature>
<comment type="catalytic activity">
    <reaction evidence="1">
        <text>Release of an N-terminal amino acid, Xaa-|-Yaa- from a peptide, amide or arylamide. Xaa is preferably Ala, but may be most amino acids including Pro (slow action). When a terminal hydrophobic residue is followed by a prolyl residue, the two may be released as an intact Xaa-Pro dipeptide.</text>
        <dbReference type="EC" id="3.4.11.2"/>
    </reaction>
</comment>
<comment type="similarity">
    <text evidence="2 12">Belongs to the peptidase M1 family.</text>
</comment>
<dbReference type="Pfam" id="PF01433">
    <property type="entry name" value="Peptidase_M1"/>
    <property type="match status" value="1"/>
</dbReference>
<evidence type="ECO:0000256" key="1">
    <source>
        <dbReference type="ARBA" id="ARBA00000098"/>
    </source>
</evidence>
<dbReference type="GO" id="GO:0005615">
    <property type="term" value="C:extracellular space"/>
    <property type="evidence" value="ECO:0007669"/>
    <property type="project" value="TreeGrafter"/>
</dbReference>
<feature type="site" description="Transition state stabilizer" evidence="11">
    <location>
        <position position="464"/>
    </location>
</feature>
<dbReference type="GO" id="GO:0006508">
    <property type="term" value="P:proteolysis"/>
    <property type="evidence" value="ECO:0007669"/>
    <property type="project" value="UniProtKB-KW"/>
</dbReference>
<dbReference type="GO" id="GO:0016285">
    <property type="term" value="F:alanyl aminopeptidase activity"/>
    <property type="evidence" value="ECO:0007669"/>
    <property type="project" value="UniProtKB-EC"/>
</dbReference>
<feature type="active site" description="Proton acceptor" evidence="9">
    <location>
        <position position="380"/>
    </location>
</feature>
<dbReference type="PANTHER" id="PTHR11533:SF174">
    <property type="entry name" value="PUROMYCIN-SENSITIVE AMINOPEPTIDASE-RELATED"/>
    <property type="match status" value="1"/>
</dbReference>
<dbReference type="Gene3D" id="1.10.390.10">
    <property type="entry name" value="Neutral Protease Domain 2"/>
    <property type="match status" value="1"/>
</dbReference>
<proteinExistence type="inferred from homology"/>
<feature type="binding site" evidence="10">
    <location>
        <position position="379"/>
    </location>
    <ligand>
        <name>Zn(2+)</name>
        <dbReference type="ChEBI" id="CHEBI:29105"/>
        <note>catalytic</note>
    </ligand>
</feature>
<dbReference type="InterPro" id="IPR034016">
    <property type="entry name" value="M1_APN-typ"/>
</dbReference>
<dbReference type="PRINTS" id="PR00756">
    <property type="entry name" value="ALADIPTASE"/>
</dbReference>
<keyword evidence="7 10" id="KW-0862">Zinc</keyword>
<dbReference type="InterPro" id="IPR050344">
    <property type="entry name" value="Peptidase_M1_aminopeptidases"/>
</dbReference>
<dbReference type="InterPro" id="IPR042097">
    <property type="entry name" value="Aminopeptidase_N-like_N_sf"/>
</dbReference>
<keyword evidence="17" id="KW-1185">Reference proteome</keyword>
<dbReference type="Proteomes" id="UP000197153">
    <property type="component" value="Chromosome 1"/>
</dbReference>
<evidence type="ECO:0000256" key="8">
    <source>
        <dbReference type="ARBA" id="ARBA00023049"/>
    </source>
</evidence>
<dbReference type="InterPro" id="IPR024571">
    <property type="entry name" value="ERAP1-like_C_dom"/>
</dbReference>
<dbReference type="GO" id="GO:0043171">
    <property type="term" value="P:peptide catabolic process"/>
    <property type="evidence" value="ECO:0007669"/>
    <property type="project" value="TreeGrafter"/>
</dbReference>
<evidence type="ECO:0000256" key="6">
    <source>
        <dbReference type="ARBA" id="ARBA00022801"/>
    </source>
</evidence>
<dbReference type="AlphaFoldDB" id="A0A248JRH6"/>
<evidence type="ECO:0000256" key="9">
    <source>
        <dbReference type="PIRSR" id="PIRSR634016-1"/>
    </source>
</evidence>
<protein>
    <recommendedName>
        <fullName evidence="12">Aminopeptidase</fullName>
        <ecNumber evidence="12">3.4.11.-</ecNumber>
    </recommendedName>
</protein>
<keyword evidence="3 12" id="KW-0031">Aminopeptidase</keyword>
<dbReference type="Gene3D" id="2.60.40.1730">
    <property type="entry name" value="tricorn interacting facor f3 domain"/>
    <property type="match status" value="1"/>
</dbReference>
<dbReference type="EC" id="3.4.11.-" evidence="12"/>
<dbReference type="GO" id="GO:0008270">
    <property type="term" value="F:zinc ion binding"/>
    <property type="evidence" value="ECO:0007669"/>
    <property type="project" value="UniProtKB-UniRule"/>
</dbReference>
<dbReference type="SUPFAM" id="SSF63737">
    <property type="entry name" value="Leukotriene A4 hydrolase N-terminal domain"/>
    <property type="match status" value="1"/>
</dbReference>
<dbReference type="KEGG" id="nao:Y958_08330"/>
<evidence type="ECO:0000313" key="17">
    <source>
        <dbReference type="Proteomes" id="UP000197153"/>
    </source>
</evidence>
<feature type="domain" description="ERAP1-like C-terminal" evidence="14">
    <location>
        <begin position="603"/>
        <end position="914"/>
    </location>
</feature>
<evidence type="ECO:0000256" key="7">
    <source>
        <dbReference type="ARBA" id="ARBA00022833"/>
    </source>
</evidence>
<dbReference type="GO" id="GO:0042277">
    <property type="term" value="F:peptide binding"/>
    <property type="evidence" value="ECO:0007669"/>
    <property type="project" value="TreeGrafter"/>
</dbReference>
<gene>
    <name evidence="16" type="ORF">Y958_08330</name>
</gene>
<dbReference type="SUPFAM" id="SSF55486">
    <property type="entry name" value="Metalloproteases ('zincins'), catalytic domain"/>
    <property type="match status" value="1"/>
</dbReference>
<dbReference type="Pfam" id="PF17900">
    <property type="entry name" value="Peptidase_M1_N"/>
    <property type="match status" value="1"/>
</dbReference>
<accession>A0A248JRH6</accession>
<feature type="binding site" evidence="10">
    <location>
        <position position="383"/>
    </location>
    <ligand>
        <name>Zn(2+)</name>
        <dbReference type="ChEBI" id="CHEBI:29105"/>
        <note>catalytic</note>
    </ligand>
</feature>
<evidence type="ECO:0000256" key="5">
    <source>
        <dbReference type="ARBA" id="ARBA00022723"/>
    </source>
</evidence>
<sequence length="934" mass="102020">MPEVLAASGRCARWNVTVIVRGIRRPPSQETPTALPTLPRLTVLFLALVLAGLLPPRADAWAAKPKPPKAQADTEEVVPTVRLPDTARPLRYRLNLTIDPDQTEYSGQVEIKIALSKAADHIWLNGRDLDMASAEVVTAAGEHLPATWDQVTPDGVARMGFPRSLAPQTLILRFTYTAPFDPSLDGLYRVSEKGLNYAFSQFEAISARQAWPCFDEPRFKTPYDITLTVKAGDEAVTNTLPVREEAVPGGGRRLTFAPTRPLPTYLLAFAVGPLDIVKGPTIPPSGARRRPIPLRGVALHGKGPRLAYALSVTPGLFLTMERYFGIPYAYGKLDLIAAPDFDAVGMENAGTIIYSEQRLLVKADDTVDARRRFLVLHAHEIAHQWFGDLVTPAGWEDIWLNEAFASWLAPKVVDAWQPRMLTARVVEQEALEAMDLDSLASTRTIHQPIATTSDIETAFDNITYRKGAGVLSMVEGYIGPDAFRKAVATHLRRHIDGVATAQDFFGALADTEHDPVLVDSLRSYINLPGVPRLSLGWTCPRTGLQVLTAQRRYRPLGSEAATAAHWTLPLCVRPGAAGATTCMMVTAARQTLSLSQSACPAVLIPNATGSGYFRLSLTTEHWRRLLAVLPRLPAAEQLALLESLWGEVAAGHQPQSLYLTAAVNLATVPAWDVASAPFPRLKQLLEQAPTDSDRAALRLFLLQAWRPVLARVGLTPGKLDRVAPENTALLRDRLVAFLALELRDEDVRARLMALMRASDTQPPAEIRATGMAVMAQELGRPYINGLVDQLRSSTDAEEREMALDALNRVTDPTLAAEVRDMVFAPWLKLNEVNMLIRGQGRESSHVPAYWAWVQANMAHLRARGSSATLGALTLPLEGLCSATAADQVEGFFRPMAAELEGGGRTVDQAVERIRLCAAQRAGPPPQTQTPGQKQ</sequence>
<dbReference type="GO" id="GO:0070006">
    <property type="term" value="F:metalloaminopeptidase activity"/>
    <property type="evidence" value="ECO:0007669"/>
    <property type="project" value="TreeGrafter"/>
</dbReference>
<evidence type="ECO:0000259" key="13">
    <source>
        <dbReference type="Pfam" id="PF01433"/>
    </source>
</evidence>
<dbReference type="Pfam" id="PF11838">
    <property type="entry name" value="ERAP1_C"/>
    <property type="match status" value="1"/>
</dbReference>
<reference evidence="16 17" key="1">
    <citation type="submission" date="2017-06" db="EMBL/GenBank/DDBJ databases">
        <title>Complete genome sequence of Nitrospirillum amazonense strain CBAmC, an endophytic nitrogen-fixing and plant growth-promoting bacterium, isolated from sugarcane.</title>
        <authorList>
            <person name="Schwab S."/>
            <person name="dos Santos Teixeira K.R."/>
            <person name="Simoes Araujo J.L."/>
            <person name="Soares Vidal M."/>
            <person name="Borges de Freitas H.R."/>
            <person name="Rivello Crivelaro A.L."/>
            <person name="Bueno de Camargo Nunes A."/>
            <person name="dos Santos C.M."/>
            <person name="Palmeira da Silva Rosa D."/>
            <person name="da Silva Padilha D."/>
            <person name="da Silva E."/>
            <person name="Araujo Terra L."/>
            <person name="Soares Mendes V."/>
            <person name="Farinelli L."/>
            <person name="Magalhaes Cruz L."/>
            <person name="Baldani J.I."/>
        </authorList>
    </citation>
    <scope>NUCLEOTIDE SEQUENCE [LARGE SCALE GENOMIC DNA]</scope>
    <source>
        <strain evidence="16 17">CBAmC</strain>
    </source>
</reference>
<name>A0A248JRH6_9PROT</name>
<dbReference type="Gene3D" id="1.25.50.20">
    <property type="match status" value="1"/>
</dbReference>
<organism evidence="16 17">
    <name type="scientific">Nitrospirillum viridazoti CBAmc</name>
    <dbReference type="NCBI Taxonomy" id="1441467"/>
    <lineage>
        <taxon>Bacteria</taxon>
        <taxon>Pseudomonadati</taxon>
        <taxon>Pseudomonadota</taxon>
        <taxon>Alphaproteobacteria</taxon>
        <taxon>Rhodospirillales</taxon>
        <taxon>Azospirillaceae</taxon>
        <taxon>Nitrospirillum</taxon>
        <taxon>Nitrospirillum viridazoti</taxon>
    </lineage>
</organism>
<dbReference type="PANTHER" id="PTHR11533">
    <property type="entry name" value="PROTEASE M1 ZINC METALLOPROTEASE"/>
    <property type="match status" value="1"/>
</dbReference>
<keyword evidence="8 12" id="KW-0482">Metalloprotease</keyword>
<evidence type="ECO:0000256" key="12">
    <source>
        <dbReference type="RuleBase" id="RU364040"/>
    </source>
</evidence>
<keyword evidence="5 10" id="KW-0479">Metal-binding</keyword>
<dbReference type="GO" id="GO:0005737">
    <property type="term" value="C:cytoplasm"/>
    <property type="evidence" value="ECO:0007669"/>
    <property type="project" value="TreeGrafter"/>
</dbReference>
<dbReference type="InterPro" id="IPR027268">
    <property type="entry name" value="Peptidase_M4/M1_CTD_sf"/>
</dbReference>
<comment type="cofactor">
    <cofactor evidence="10 12">
        <name>Zn(2+)</name>
        <dbReference type="ChEBI" id="CHEBI:29105"/>
    </cofactor>
    <text evidence="10 12">Binds 1 zinc ion per subunit.</text>
</comment>
<evidence type="ECO:0000256" key="3">
    <source>
        <dbReference type="ARBA" id="ARBA00022438"/>
    </source>
</evidence>
<keyword evidence="6 12" id="KW-0378">Hydrolase</keyword>
<evidence type="ECO:0000259" key="15">
    <source>
        <dbReference type="Pfam" id="PF17900"/>
    </source>
</evidence>
<feature type="binding site" evidence="10">
    <location>
        <position position="402"/>
    </location>
    <ligand>
        <name>Zn(2+)</name>
        <dbReference type="ChEBI" id="CHEBI:29105"/>
        <note>catalytic</note>
    </ligand>
</feature>
<dbReference type="InterPro" id="IPR014782">
    <property type="entry name" value="Peptidase_M1_dom"/>
</dbReference>
<evidence type="ECO:0000256" key="11">
    <source>
        <dbReference type="PIRSR" id="PIRSR634016-4"/>
    </source>
</evidence>
<feature type="domain" description="Peptidase M1 membrane alanine aminopeptidase" evidence="13">
    <location>
        <begin position="308"/>
        <end position="513"/>
    </location>
</feature>
<dbReference type="EMBL" id="CP022110">
    <property type="protein sequence ID" value="ASG20814.1"/>
    <property type="molecule type" value="Genomic_DNA"/>
</dbReference>
<evidence type="ECO:0000256" key="10">
    <source>
        <dbReference type="PIRSR" id="PIRSR634016-3"/>
    </source>
</evidence>
<evidence type="ECO:0000259" key="14">
    <source>
        <dbReference type="Pfam" id="PF11838"/>
    </source>
</evidence>
<evidence type="ECO:0000313" key="16">
    <source>
        <dbReference type="EMBL" id="ASG20814.1"/>
    </source>
</evidence>
<dbReference type="GO" id="GO:0016020">
    <property type="term" value="C:membrane"/>
    <property type="evidence" value="ECO:0007669"/>
    <property type="project" value="TreeGrafter"/>
</dbReference>
<evidence type="ECO:0000256" key="2">
    <source>
        <dbReference type="ARBA" id="ARBA00010136"/>
    </source>
</evidence>
<dbReference type="InterPro" id="IPR001930">
    <property type="entry name" value="Peptidase_M1"/>
</dbReference>
<dbReference type="CDD" id="cd09601">
    <property type="entry name" value="M1_APN-Q_like"/>
    <property type="match status" value="1"/>
</dbReference>
<dbReference type="InterPro" id="IPR045357">
    <property type="entry name" value="Aminopeptidase_N-like_N"/>
</dbReference>
<evidence type="ECO:0000256" key="4">
    <source>
        <dbReference type="ARBA" id="ARBA00022670"/>
    </source>
</evidence>